<evidence type="ECO:0000313" key="4">
    <source>
        <dbReference type="Proteomes" id="UP000035213"/>
    </source>
</evidence>
<evidence type="ECO:0000313" key="3">
    <source>
        <dbReference type="EMBL" id="AKK73181.1"/>
    </source>
</evidence>
<dbReference type="STRING" id="1324352.OK18_11625"/>
<dbReference type="Pfam" id="PF13910">
    <property type="entry name" value="DUF4209"/>
    <property type="match status" value="1"/>
</dbReference>
<name>A0A0G3M1Y3_CHRGL</name>
<gene>
    <name evidence="3" type="ORF">OK18_11625</name>
</gene>
<keyword evidence="1" id="KW-0175">Coiled coil</keyword>
<reference evidence="3 4" key="1">
    <citation type="submission" date="2014-11" db="EMBL/GenBank/DDBJ databases">
        <authorList>
            <person name="Park G.-S."/>
            <person name="Hong S.-J."/>
            <person name="Jung B.K."/>
            <person name="Khan A.R."/>
            <person name="Kwak Y."/>
            <person name="Shin J.-H."/>
        </authorList>
    </citation>
    <scope>NUCLEOTIDE SEQUENCE [LARGE SCALE GENOMIC DNA]</scope>
    <source>
        <strain evidence="3 4">DSM 27622</strain>
    </source>
</reference>
<proteinExistence type="predicted"/>
<sequence length="576" mass="68249">MMEKANLKELYQKLELTKDINTKDTDYVLEIKFDERLNDEEIELIKIERKILSLMFNKGKLISRFFSPEIVFDELFSNYETDYIKERIENTQNPYITIRYLIILWNKTKNQEYSKLAFDKTFDILKKSIDSKNITFIDANELLLICRNIVEKSKYRKEDFLNFLQAFKLYIKTPYDFYFYLEQLVDNKLISSALLNIIISDYIDYVKLEIQYYFHNKNGLETLLPLIQKAKLSVKEVYSLMAENEKILINHREENDFIKLNLLRKKAEYEKLAGKVEDSERTLEELTKIKFDINLNKTNFSMSSEDSKELELLWKIIDSKSSFLSTLSAEYIIGYFATDFKNLHTVTTEKGNKPLLDGVFNTILMDINNNTTEKRSKNNLSENISAYYSLFFMPIFEQTLYKSIINGHLNYQNFNDFLKNTWLGQPTKFYKGNIEIEESWLTLLQPGIYNFFSLFEHQAIHNKLKTDLYILSIDSLTLKFEGILRDFIRLLGGSTIKIKNGVSEEILLEEMLEHKVIKENYEEAEIELFKLVFTRQGINVRNNIAHSFYKTADYNFKTISLIILCILRIGRFQFEI</sequence>
<dbReference type="AlphaFoldDB" id="A0A0G3M1Y3"/>
<dbReference type="KEGG" id="cgn:OK18_11625"/>
<feature type="coiled-coil region" evidence="1">
    <location>
        <begin position="262"/>
        <end position="289"/>
    </location>
</feature>
<evidence type="ECO:0000256" key="1">
    <source>
        <dbReference type="SAM" id="Coils"/>
    </source>
</evidence>
<evidence type="ECO:0000259" key="2">
    <source>
        <dbReference type="Pfam" id="PF13910"/>
    </source>
</evidence>
<protein>
    <recommendedName>
        <fullName evidence="2">DUF4209 domain-containing protein</fullName>
    </recommendedName>
</protein>
<dbReference type="RefSeq" id="WP_053328088.1">
    <property type="nucleotide sequence ID" value="NZ_CP009928.1"/>
</dbReference>
<dbReference type="InterPro" id="IPR025209">
    <property type="entry name" value="DUF4209"/>
</dbReference>
<dbReference type="EMBL" id="CP009928">
    <property type="protein sequence ID" value="AKK73181.1"/>
    <property type="molecule type" value="Genomic_DNA"/>
</dbReference>
<dbReference type="OrthoDB" id="1123152at2"/>
<feature type="domain" description="DUF4209" evidence="2">
    <location>
        <begin position="481"/>
        <end position="568"/>
    </location>
</feature>
<dbReference type="Proteomes" id="UP000035213">
    <property type="component" value="Chromosome"/>
</dbReference>
<accession>A0A0G3M1Y3</accession>
<dbReference type="PATRIC" id="fig|1324352.5.peg.2424"/>
<organism evidence="3 4">
    <name type="scientific">Chryseobacterium gallinarum</name>
    <dbReference type="NCBI Taxonomy" id="1324352"/>
    <lineage>
        <taxon>Bacteria</taxon>
        <taxon>Pseudomonadati</taxon>
        <taxon>Bacteroidota</taxon>
        <taxon>Flavobacteriia</taxon>
        <taxon>Flavobacteriales</taxon>
        <taxon>Weeksellaceae</taxon>
        <taxon>Chryseobacterium group</taxon>
        <taxon>Chryseobacterium</taxon>
    </lineage>
</organism>